<sequence length="80" mass="8760">SVVADVQYAVTLLVEYLLDTVDGQSIHVIVFLVVFYVLIVSYAFQHFLLSSEMVAAAGDFTVTRSAARCCKTKAESARVI</sequence>
<comment type="caution">
    <text evidence="2">The sequence shown here is derived from an EMBL/GenBank/DDBJ whole genome shotgun (WGS) entry which is preliminary data.</text>
</comment>
<evidence type="ECO:0000313" key="3">
    <source>
        <dbReference type="Proteomes" id="UP001432322"/>
    </source>
</evidence>
<keyword evidence="3" id="KW-1185">Reference proteome</keyword>
<keyword evidence="1" id="KW-0812">Transmembrane</keyword>
<accession>A0AAV5VPU2</accession>
<keyword evidence="1" id="KW-0472">Membrane</keyword>
<organism evidence="2 3">
    <name type="scientific">Pristionchus fissidentatus</name>
    <dbReference type="NCBI Taxonomy" id="1538716"/>
    <lineage>
        <taxon>Eukaryota</taxon>
        <taxon>Metazoa</taxon>
        <taxon>Ecdysozoa</taxon>
        <taxon>Nematoda</taxon>
        <taxon>Chromadorea</taxon>
        <taxon>Rhabditida</taxon>
        <taxon>Rhabditina</taxon>
        <taxon>Diplogasteromorpha</taxon>
        <taxon>Diplogasteroidea</taxon>
        <taxon>Neodiplogasteridae</taxon>
        <taxon>Pristionchus</taxon>
    </lineage>
</organism>
<proteinExistence type="predicted"/>
<reference evidence="2" key="1">
    <citation type="submission" date="2023-10" db="EMBL/GenBank/DDBJ databases">
        <title>Genome assembly of Pristionchus species.</title>
        <authorList>
            <person name="Yoshida K."/>
            <person name="Sommer R.J."/>
        </authorList>
    </citation>
    <scope>NUCLEOTIDE SEQUENCE</scope>
    <source>
        <strain evidence="2">RS5133</strain>
    </source>
</reference>
<keyword evidence="1" id="KW-1133">Transmembrane helix</keyword>
<feature type="non-terminal residue" evidence="2">
    <location>
        <position position="80"/>
    </location>
</feature>
<evidence type="ECO:0000256" key="1">
    <source>
        <dbReference type="SAM" id="Phobius"/>
    </source>
</evidence>
<evidence type="ECO:0000313" key="2">
    <source>
        <dbReference type="EMBL" id="GMT20680.1"/>
    </source>
</evidence>
<dbReference type="EMBL" id="BTSY01000003">
    <property type="protein sequence ID" value="GMT20680.1"/>
    <property type="molecule type" value="Genomic_DNA"/>
</dbReference>
<dbReference type="AlphaFoldDB" id="A0AAV5VPU2"/>
<feature type="non-terminal residue" evidence="2">
    <location>
        <position position="1"/>
    </location>
</feature>
<name>A0AAV5VPU2_9BILA</name>
<protein>
    <submittedName>
        <fullName evidence="2">Uncharacterized protein</fullName>
    </submittedName>
</protein>
<gene>
    <name evidence="2" type="ORF">PFISCL1PPCAC_11977</name>
</gene>
<dbReference type="Proteomes" id="UP001432322">
    <property type="component" value="Unassembled WGS sequence"/>
</dbReference>
<feature type="transmembrane region" description="Helical" evidence="1">
    <location>
        <begin position="26"/>
        <end position="44"/>
    </location>
</feature>